<dbReference type="VEuPathDB" id="FungiDB:JI435_026520"/>
<keyword evidence="4" id="KW-0677">Repeat</keyword>
<dbReference type="InterPro" id="IPR036322">
    <property type="entry name" value="WD40_repeat_dom_sf"/>
</dbReference>
<keyword evidence="9" id="KW-1185">Reference proteome</keyword>
<organism evidence="8 9">
    <name type="scientific">Phaeosphaeria nodorum (strain SN15 / ATCC MYA-4574 / FGSC 10173)</name>
    <name type="common">Glume blotch fungus</name>
    <name type="synonym">Parastagonospora nodorum</name>
    <dbReference type="NCBI Taxonomy" id="321614"/>
    <lineage>
        <taxon>Eukaryota</taxon>
        <taxon>Fungi</taxon>
        <taxon>Dikarya</taxon>
        <taxon>Ascomycota</taxon>
        <taxon>Pezizomycotina</taxon>
        <taxon>Dothideomycetes</taxon>
        <taxon>Pleosporomycetidae</taxon>
        <taxon>Pleosporales</taxon>
        <taxon>Pleosporineae</taxon>
        <taxon>Phaeosphaeriaceae</taxon>
        <taxon>Parastagonospora</taxon>
    </lineage>
</organism>
<evidence type="ECO:0000256" key="2">
    <source>
        <dbReference type="ARBA" id="ARBA00022552"/>
    </source>
</evidence>
<reference evidence="9" key="1">
    <citation type="journal article" date="2021" name="BMC Genomics">
        <title>Chromosome-level genome assembly and manually-curated proteome of model necrotroph Parastagonospora nodorum Sn15 reveals a genome-wide trove of candidate effector homologs, and redundancy of virulence-related functions within an accessory chromosome.</title>
        <authorList>
            <person name="Bertazzoni S."/>
            <person name="Jones D.A.B."/>
            <person name="Phan H.T."/>
            <person name="Tan K.-C."/>
            <person name="Hane J.K."/>
        </authorList>
    </citation>
    <scope>NUCLEOTIDE SEQUENCE [LARGE SCALE GENOMIC DNA]</scope>
    <source>
        <strain evidence="9">SN15 / ATCC MYA-4574 / FGSC 10173)</strain>
    </source>
</reference>
<keyword evidence="5" id="KW-0539">Nucleus</keyword>
<dbReference type="GO" id="GO:0006364">
    <property type="term" value="P:rRNA processing"/>
    <property type="evidence" value="ECO:0007669"/>
    <property type="project" value="UniProtKB-KW"/>
</dbReference>
<dbReference type="InterPro" id="IPR015943">
    <property type="entry name" value="WD40/YVTN_repeat-like_dom_sf"/>
</dbReference>
<keyword evidence="2" id="KW-0698">rRNA processing</keyword>
<protein>
    <submittedName>
        <fullName evidence="8">Uncharacterized protein</fullName>
    </submittedName>
</protein>
<keyword evidence="3" id="KW-0853">WD repeat</keyword>
<evidence type="ECO:0000256" key="6">
    <source>
        <dbReference type="ARBA" id="ARBA00025767"/>
    </source>
</evidence>
<name>A0A7U2HWV8_PHANO</name>
<comment type="subcellular location">
    <subcellularLocation>
        <location evidence="1">Nucleus</location>
        <location evidence="1">Nucleolus</location>
    </subcellularLocation>
</comment>
<proteinExistence type="inferred from homology"/>
<accession>A0A7U2HWV8</accession>
<feature type="region of interest" description="Disordered" evidence="7">
    <location>
        <begin position="242"/>
        <end position="274"/>
    </location>
</feature>
<sequence>MAPVTTMPHKSGNHQRYLPEKTKNAPIFPPDVDLEESNSEAGALQPVSEPKQPEWEGFGEEDEANGSEEEEQEEEESDDDSIQIQLETEQEKPILPKDAEEEELERMIFGDSAGFKQGLEDFSLKRTAGAYGDVSDEDQDDDEDLEGVADQDLFFFDAGPVAAPAGSAPISKAEETEDEDDKPAWDDSDDERLVVSLASVPQLRKLRETLDDDMVNGKEYSRRLRRQYERLYPTPDWAMHATGKANKKRRRTMDDDESGAESASDMDMDDEDLSSQPLAKLLKDADILSRNARGPAKKRKLQAGTVDIQRLKDVMKSAPSAVTSLSFHPTYPLLLSSGPSSTLYLHHVNPNPPNPNPLLTSLHIKRTPLTTTAFHPSASDSRIFLSARRRYFHVWNIATGKVEKVSRIYGHQHEQRTMEHFSLSPNGKYMALKGSSRKGGGVINILDASTMQWVTQARIESRGGVADFAWWQNGQGLAIAGKNGEVTEWSVDNGVVGRWTDEGAVGTTVIALGGKSGRDNWIGGDRWVAVGSSSGVVNIYDRRAWREAVVDDNASDANSGIPKAPKPVRALGNLTTPTSHLTFSPDGQVLAMASRWKNGAMRLVHLPSATVFKNWPTEKTPLGRITSVAWGRPSEDEEREGSFALLAVGSEAGHVKMWEVRA</sequence>
<dbReference type="InterPro" id="IPR001680">
    <property type="entry name" value="WD40_rpt"/>
</dbReference>
<dbReference type="Gene3D" id="2.130.10.10">
    <property type="entry name" value="YVTN repeat-like/Quinoprotein amine dehydrogenase"/>
    <property type="match status" value="1"/>
</dbReference>
<dbReference type="OrthoDB" id="1935146at2759"/>
<dbReference type="InterPro" id="IPR045161">
    <property type="entry name" value="Utp18"/>
</dbReference>
<evidence type="ECO:0000256" key="1">
    <source>
        <dbReference type="ARBA" id="ARBA00004604"/>
    </source>
</evidence>
<dbReference type="SUPFAM" id="SSF50978">
    <property type="entry name" value="WD40 repeat-like"/>
    <property type="match status" value="1"/>
</dbReference>
<evidence type="ECO:0000256" key="5">
    <source>
        <dbReference type="ARBA" id="ARBA00023242"/>
    </source>
</evidence>
<dbReference type="GO" id="GO:0005730">
    <property type="term" value="C:nucleolus"/>
    <property type="evidence" value="ECO:0007669"/>
    <property type="project" value="UniProtKB-SubCell"/>
</dbReference>
<feature type="compositionally biased region" description="Acidic residues" evidence="7">
    <location>
        <begin position="175"/>
        <end position="190"/>
    </location>
</feature>
<feature type="compositionally biased region" description="Basic and acidic residues" evidence="7">
    <location>
        <begin position="89"/>
        <end position="98"/>
    </location>
</feature>
<evidence type="ECO:0000256" key="4">
    <source>
        <dbReference type="ARBA" id="ARBA00022737"/>
    </source>
</evidence>
<dbReference type="AlphaFoldDB" id="A0A7U2HWV8"/>
<dbReference type="EMBL" id="CP069027">
    <property type="protein sequence ID" value="QRC94905.1"/>
    <property type="molecule type" value="Genomic_DNA"/>
</dbReference>
<dbReference type="PANTHER" id="PTHR18359">
    <property type="entry name" value="WD-REPEAT PROTEIN-RELATED"/>
    <property type="match status" value="1"/>
</dbReference>
<dbReference type="Proteomes" id="UP000663193">
    <property type="component" value="Chromosome 5"/>
</dbReference>
<evidence type="ECO:0000256" key="3">
    <source>
        <dbReference type="ARBA" id="ARBA00022574"/>
    </source>
</evidence>
<evidence type="ECO:0000313" key="8">
    <source>
        <dbReference type="EMBL" id="QRC94905.1"/>
    </source>
</evidence>
<comment type="similarity">
    <text evidence="6">Belongs to the WD repeat UTP18 family.</text>
</comment>
<evidence type="ECO:0000313" key="9">
    <source>
        <dbReference type="Proteomes" id="UP000663193"/>
    </source>
</evidence>
<feature type="compositionally biased region" description="Low complexity" evidence="7">
    <location>
        <begin position="159"/>
        <end position="169"/>
    </location>
</feature>
<dbReference type="PANTHER" id="PTHR18359:SF0">
    <property type="entry name" value="U3 SMALL NUCLEOLAR RNA-ASSOCIATED PROTEIN 18 HOMOLOG"/>
    <property type="match status" value="1"/>
</dbReference>
<dbReference type="SMART" id="SM00320">
    <property type="entry name" value="WD40"/>
    <property type="match status" value="5"/>
</dbReference>
<feature type="compositionally biased region" description="Acidic residues" evidence="7">
    <location>
        <begin position="254"/>
        <end position="273"/>
    </location>
</feature>
<evidence type="ECO:0000256" key="7">
    <source>
        <dbReference type="SAM" id="MobiDB-lite"/>
    </source>
</evidence>
<feature type="compositionally biased region" description="Acidic residues" evidence="7">
    <location>
        <begin position="57"/>
        <end position="81"/>
    </location>
</feature>
<dbReference type="FunFam" id="2.130.10.10:FF:000549">
    <property type="entry name" value="Small nucleolar ribonucleoprotein complex subunit"/>
    <property type="match status" value="1"/>
</dbReference>
<feature type="region of interest" description="Disordered" evidence="7">
    <location>
        <begin position="1"/>
        <end position="106"/>
    </location>
</feature>
<gene>
    <name evidence="8" type="ORF">JI435_026520</name>
</gene>
<feature type="region of interest" description="Disordered" evidence="7">
    <location>
        <begin position="159"/>
        <end position="190"/>
    </location>
</feature>